<keyword evidence="2" id="KW-1185">Reference proteome</keyword>
<sequence length="143" mass="15878">MLTEQQKERAESDASDFIASGGDIEIRSKESAATIKPMIDVAPVKYSASVKCTAAYWVAAEGRLTTAAHASNRIGSIVYVTFTSTPAPDEIPFNDRASLDNFRERIYADYLIYLNDAQEKVLMDSDWPISAMEECDEVFPEPQ</sequence>
<protein>
    <submittedName>
        <fullName evidence="1">Uncharacterized protein</fullName>
    </submittedName>
</protein>
<dbReference type="Proteomes" id="UP000027100">
    <property type="component" value="Unassembled WGS sequence"/>
</dbReference>
<accession>A0A062VCK5</accession>
<reference evidence="1 2" key="1">
    <citation type="journal article" date="2014" name="Antonie Van Leeuwenhoek">
        <title>Hyphomonas beringensis sp. nov. and Hyphomonas chukchiensis sp. nov., isolated from surface seawater of the Bering Sea and Chukchi Sea.</title>
        <authorList>
            <person name="Li C."/>
            <person name="Lai Q."/>
            <person name="Li G."/>
            <person name="Dong C."/>
            <person name="Wang J."/>
            <person name="Liao Y."/>
            <person name="Shao Z."/>
        </authorList>
    </citation>
    <scope>NUCLEOTIDE SEQUENCE [LARGE SCALE GENOMIC DNA]</scope>
    <source>
        <strain evidence="1 2">PS728</strain>
    </source>
</reference>
<gene>
    <name evidence="1" type="ORF">HPO_02397</name>
</gene>
<organism evidence="1 2">
    <name type="scientific">Hyphomonas polymorpha PS728</name>
    <dbReference type="NCBI Taxonomy" id="1280954"/>
    <lineage>
        <taxon>Bacteria</taxon>
        <taxon>Pseudomonadati</taxon>
        <taxon>Pseudomonadota</taxon>
        <taxon>Alphaproteobacteria</taxon>
        <taxon>Hyphomonadales</taxon>
        <taxon>Hyphomonadaceae</taxon>
        <taxon>Hyphomonas</taxon>
    </lineage>
</organism>
<evidence type="ECO:0000313" key="2">
    <source>
        <dbReference type="Proteomes" id="UP000027100"/>
    </source>
</evidence>
<dbReference type="AlphaFoldDB" id="A0A062VCK5"/>
<proteinExistence type="predicted"/>
<name>A0A062VCK5_9PROT</name>
<evidence type="ECO:0000313" key="1">
    <source>
        <dbReference type="EMBL" id="KDA00227.1"/>
    </source>
</evidence>
<comment type="caution">
    <text evidence="1">The sequence shown here is derived from an EMBL/GenBank/DDBJ whole genome shotgun (WGS) entry which is preliminary data.</text>
</comment>
<dbReference type="STRING" id="1280954.HPO_02397"/>
<dbReference type="EMBL" id="ARYM01000002">
    <property type="protein sequence ID" value="KDA00227.1"/>
    <property type="molecule type" value="Genomic_DNA"/>
</dbReference>
<dbReference type="PATRIC" id="fig|1280954.3.peg.491"/>